<dbReference type="AlphaFoldDB" id="A0A926HK70"/>
<dbReference type="Proteomes" id="UP000623172">
    <property type="component" value="Unassembled WGS sequence"/>
</dbReference>
<evidence type="ECO:0000313" key="2">
    <source>
        <dbReference type="EMBL" id="MBC8530657.1"/>
    </source>
</evidence>
<proteinExistence type="inferred from homology"/>
<gene>
    <name evidence="2" type="ORF">H8696_02185</name>
</gene>
<dbReference type="Pfam" id="PF01865">
    <property type="entry name" value="PhoU_div"/>
    <property type="match status" value="1"/>
</dbReference>
<sequence length="207" mass="24314">MAKKQDAFYFEKFIVCTDYACRAAHLLDKAMREFDPKKLEARLGEMHRIEHGADEEKHELINVLVKAFITPIEREDIILLSQNIDEMTDKMEDVLLRIYCNNIGAIRPDALQVSELIIRCCEEAKKTITEFPNFRRSKTLHDHIIRINTLEGEADQLFVESMRRLHTTCQNPIEIIVWREIYIYLEKCVDACEHMADTVERIVMKNS</sequence>
<dbReference type="EMBL" id="JACRSR010000001">
    <property type="protein sequence ID" value="MBC8530657.1"/>
    <property type="molecule type" value="Genomic_DNA"/>
</dbReference>
<comment type="caution">
    <text evidence="2">The sequence shown here is derived from an EMBL/GenBank/DDBJ whole genome shotgun (WGS) entry which is preliminary data.</text>
</comment>
<keyword evidence="3" id="KW-1185">Reference proteome</keyword>
<reference evidence="2" key="1">
    <citation type="submission" date="2020-08" db="EMBL/GenBank/DDBJ databases">
        <title>Genome public.</title>
        <authorList>
            <person name="Liu C."/>
            <person name="Sun Q."/>
        </authorList>
    </citation>
    <scope>NUCLEOTIDE SEQUENCE</scope>
    <source>
        <strain evidence="2">NSJ-53</strain>
    </source>
</reference>
<dbReference type="Gene3D" id="1.20.58.220">
    <property type="entry name" value="Phosphate transport system protein phou homolog 2, domain 2"/>
    <property type="match status" value="1"/>
</dbReference>
<dbReference type="InterPro" id="IPR018445">
    <property type="entry name" value="Put_Phosphate_transp_reg"/>
</dbReference>
<organism evidence="2 3">
    <name type="scientific">Gehongia tenuis</name>
    <dbReference type="NCBI Taxonomy" id="2763655"/>
    <lineage>
        <taxon>Bacteria</taxon>
        <taxon>Bacillati</taxon>
        <taxon>Bacillota</taxon>
        <taxon>Clostridia</taxon>
        <taxon>Christensenellales</taxon>
        <taxon>Christensenellaceae</taxon>
        <taxon>Gehongia</taxon>
    </lineage>
</organism>
<dbReference type="PANTHER" id="PTHR37298:SF1">
    <property type="entry name" value="UPF0111 PROTEIN YKAA"/>
    <property type="match status" value="1"/>
</dbReference>
<evidence type="ECO:0000313" key="3">
    <source>
        <dbReference type="Proteomes" id="UP000623172"/>
    </source>
</evidence>
<evidence type="ECO:0000256" key="1">
    <source>
        <dbReference type="ARBA" id="ARBA00008591"/>
    </source>
</evidence>
<dbReference type="RefSeq" id="WP_249314627.1">
    <property type="nucleotide sequence ID" value="NZ_JACRSR010000001.1"/>
</dbReference>
<protein>
    <submittedName>
        <fullName evidence="2">DUF47 family protein</fullName>
    </submittedName>
</protein>
<dbReference type="InterPro" id="IPR038078">
    <property type="entry name" value="PhoU-like_sf"/>
</dbReference>
<dbReference type="PANTHER" id="PTHR37298">
    <property type="entry name" value="UPF0111 PROTEIN YKAA"/>
    <property type="match status" value="1"/>
</dbReference>
<dbReference type="InterPro" id="IPR052912">
    <property type="entry name" value="UPF0111_domain"/>
</dbReference>
<comment type="similarity">
    <text evidence="1">Belongs to the UPF0111 family.</text>
</comment>
<accession>A0A926HK70</accession>
<name>A0A926HK70_9FIRM</name>